<accession>A0A2R6S6F7</accession>
<gene>
    <name evidence="1" type="ORF">PHLCEN_2v314</name>
</gene>
<dbReference type="EMBL" id="MLYV02000029">
    <property type="protein sequence ID" value="PSS37846.1"/>
    <property type="molecule type" value="Genomic_DNA"/>
</dbReference>
<comment type="caution">
    <text evidence="1">The sequence shown here is derived from an EMBL/GenBank/DDBJ whole genome shotgun (WGS) entry which is preliminary data.</text>
</comment>
<evidence type="ECO:0000313" key="2">
    <source>
        <dbReference type="Proteomes" id="UP000186601"/>
    </source>
</evidence>
<name>A0A2R6S6F7_9APHY</name>
<organism evidence="1 2">
    <name type="scientific">Hermanssonia centrifuga</name>
    <dbReference type="NCBI Taxonomy" id="98765"/>
    <lineage>
        <taxon>Eukaryota</taxon>
        <taxon>Fungi</taxon>
        <taxon>Dikarya</taxon>
        <taxon>Basidiomycota</taxon>
        <taxon>Agaricomycotina</taxon>
        <taxon>Agaricomycetes</taxon>
        <taxon>Polyporales</taxon>
        <taxon>Meruliaceae</taxon>
        <taxon>Hermanssonia</taxon>
    </lineage>
</organism>
<sequence length="68" mass="7775">MIEIELNESLRRRRDELRGKIETLSAAEAGDASAADELENRTRELKALSNDTCHGYMICDAVCWECWD</sequence>
<evidence type="ECO:0000313" key="1">
    <source>
        <dbReference type="EMBL" id="PSS37846.1"/>
    </source>
</evidence>
<dbReference type="AlphaFoldDB" id="A0A2R6S6F7"/>
<dbReference type="Proteomes" id="UP000186601">
    <property type="component" value="Unassembled WGS sequence"/>
</dbReference>
<keyword evidence="2" id="KW-1185">Reference proteome</keyword>
<proteinExistence type="predicted"/>
<protein>
    <submittedName>
        <fullName evidence="1">Uncharacterized protein</fullName>
    </submittedName>
</protein>
<reference evidence="1 2" key="1">
    <citation type="submission" date="2018-02" db="EMBL/GenBank/DDBJ databases">
        <title>Genome sequence of the basidiomycete white-rot fungus Phlebia centrifuga.</title>
        <authorList>
            <person name="Granchi Z."/>
            <person name="Peng M."/>
            <person name="de Vries R.P."/>
            <person name="Hilden K."/>
            <person name="Makela M.R."/>
            <person name="Grigoriev I."/>
            <person name="Riley R."/>
        </authorList>
    </citation>
    <scope>NUCLEOTIDE SEQUENCE [LARGE SCALE GENOMIC DNA]</scope>
    <source>
        <strain evidence="1 2">FBCC195</strain>
    </source>
</reference>